<evidence type="ECO:0000313" key="9">
    <source>
        <dbReference type="Proteomes" id="UP001386955"/>
    </source>
</evidence>
<dbReference type="GO" id="GO:0046983">
    <property type="term" value="F:protein dimerization activity"/>
    <property type="evidence" value="ECO:0007669"/>
    <property type="project" value="InterPro"/>
</dbReference>
<dbReference type="PANTHER" id="PTHR45959">
    <property type="entry name" value="BHLH TRANSCRIPTION FACTOR"/>
    <property type="match status" value="1"/>
</dbReference>
<dbReference type="Gene3D" id="4.10.280.10">
    <property type="entry name" value="Helix-loop-helix DNA-binding domain"/>
    <property type="match status" value="1"/>
</dbReference>
<name>A0AAN9X8M7_PSOTE</name>
<dbReference type="PROSITE" id="PS50888">
    <property type="entry name" value="BHLH"/>
    <property type="match status" value="1"/>
</dbReference>
<keyword evidence="5" id="KW-0175">Coiled coil</keyword>
<feature type="region of interest" description="Disordered" evidence="6">
    <location>
        <begin position="137"/>
        <end position="159"/>
    </location>
</feature>
<feature type="domain" description="BHLH" evidence="7">
    <location>
        <begin position="153"/>
        <end position="202"/>
    </location>
</feature>
<evidence type="ECO:0000256" key="4">
    <source>
        <dbReference type="ARBA" id="ARBA00023242"/>
    </source>
</evidence>
<evidence type="ECO:0000256" key="1">
    <source>
        <dbReference type="ARBA" id="ARBA00004123"/>
    </source>
</evidence>
<keyword evidence="2" id="KW-0805">Transcription regulation</keyword>
<keyword evidence="3" id="KW-0804">Transcription</keyword>
<dbReference type="EMBL" id="JAYMYS010000007">
    <property type="protein sequence ID" value="KAK7386175.1"/>
    <property type="molecule type" value="Genomic_DNA"/>
</dbReference>
<evidence type="ECO:0000259" key="7">
    <source>
        <dbReference type="PROSITE" id="PS50888"/>
    </source>
</evidence>
<feature type="coiled-coil region" evidence="5">
    <location>
        <begin position="20"/>
        <end position="47"/>
    </location>
</feature>
<keyword evidence="9" id="KW-1185">Reference proteome</keyword>
<evidence type="ECO:0000256" key="6">
    <source>
        <dbReference type="SAM" id="MobiDB-lite"/>
    </source>
</evidence>
<feature type="coiled-coil region" evidence="5">
    <location>
        <begin position="192"/>
        <end position="219"/>
    </location>
</feature>
<dbReference type="InterPro" id="IPR036638">
    <property type="entry name" value="HLH_DNA-bd_sf"/>
</dbReference>
<sequence>MDESWEKWFSELEMEMDHDIDQIQRHLVNEQEIISSLEEELNGENSDQLAEISWDWESCSLSCDSILNGAATSNNNSGNNNGSSSLEENTTQNNANSIENQAFSSYNLSFEDSTAVPNILNNACQYYAEHCSKETVHDQTCNNKRTKRDRSNSQTQDHIMAERKRREKLSTMFIALSAIIPGLKKMDKLSIVSNAIDYVKYLQNRVKDLEEQNKKTESVMCFKNNISNNVEEFSGISDCIDSAMTFPNVEARVSAKDILIRVICDKEKDIVPKLMSKIATYHLSIVCSNVMTFGNSTLNISITAKVEREFSMTIDDLVKKLNEDLLRFCNWQQ</sequence>
<keyword evidence="4" id="KW-0539">Nucleus</keyword>
<dbReference type="GO" id="GO:0005634">
    <property type="term" value="C:nucleus"/>
    <property type="evidence" value="ECO:0007669"/>
    <property type="project" value="UniProtKB-SubCell"/>
</dbReference>
<dbReference type="SMART" id="SM00353">
    <property type="entry name" value="HLH"/>
    <property type="match status" value="1"/>
</dbReference>
<comment type="caution">
    <text evidence="8">The sequence shown here is derived from an EMBL/GenBank/DDBJ whole genome shotgun (WGS) entry which is preliminary data.</text>
</comment>
<organism evidence="8 9">
    <name type="scientific">Psophocarpus tetragonolobus</name>
    <name type="common">Winged bean</name>
    <name type="synonym">Dolichos tetragonolobus</name>
    <dbReference type="NCBI Taxonomy" id="3891"/>
    <lineage>
        <taxon>Eukaryota</taxon>
        <taxon>Viridiplantae</taxon>
        <taxon>Streptophyta</taxon>
        <taxon>Embryophyta</taxon>
        <taxon>Tracheophyta</taxon>
        <taxon>Spermatophyta</taxon>
        <taxon>Magnoliopsida</taxon>
        <taxon>eudicotyledons</taxon>
        <taxon>Gunneridae</taxon>
        <taxon>Pentapetalae</taxon>
        <taxon>rosids</taxon>
        <taxon>fabids</taxon>
        <taxon>Fabales</taxon>
        <taxon>Fabaceae</taxon>
        <taxon>Papilionoideae</taxon>
        <taxon>50 kb inversion clade</taxon>
        <taxon>NPAAA clade</taxon>
        <taxon>indigoferoid/millettioid clade</taxon>
        <taxon>Phaseoleae</taxon>
        <taxon>Psophocarpus</taxon>
    </lineage>
</organism>
<comment type="subcellular location">
    <subcellularLocation>
        <location evidence="1">Nucleus</location>
    </subcellularLocation>
</comment>
<dbReference type="AlphaFoldDB" id="A0AAN9X8M7"/>
<dbReference type="PANTHER" id="PTHR45959:SF2">
    <property type="entry name" value="BHLH TRANSCRIPTION FACTOR"/>
    <property type="match status" value="1"/>
</dbReference>
<reference evidence="8 9" key="1">
    <citation type="submission" date="2024-01" db="EMBL/GenBank/DDBJ databases">
        <title>The genomes of 5 underutilized Papilionoideae crops provide insights into root nodulation and disease resistanc.</title>
        <authorList>
            <person name="Jiang F."/>
        </authorList>
    </citation>
    <scope>NUCLEOTIDE SEQUENCE [LARGE SCALE GENOMIC DNA]</scope>
    <source>
        <strain evidence="8">DUOXIRENSHENG_FW03</strain>
        <tissue evidence="8">Leaves</tissue>
    </source>
</reference>
<evidence type="ECO:0000256" key="3">
    <source>
        <dbReference type="ARBA" id="ARBA00023163"/>
    </source>
</evidence>
<gene>
    <name evidence="8" type="ORF">VNO78_26208</name>
</gene>
<dbReference type="SUPFAM" id="SSF47459">
    <property type="entry name" value="HLH, helix-loop-helix DNA-binding domain"/>
    <property type="match status" value="1"/>
</dbReference>
<evidence type="ECO:0000256" key="5">
    <source>
        <dbReference type="SAM" id="Coils"/>
    </source>
</evidence>
<dbReference type="Pfam" id="PF00010">
    <property type="entry name" value="HLH"/>
    <property type="match status" value="1"/>
</dbReference>
<evidence type="ECO:0000313" key="8">
    <source>
        <dbReference type="EMBL" id="KAK7386175.1"/>
    </source>
</evidence>
<proteinExistence type="predicted"/>
<dbReference type="InterPro" id="IPR052610">
    <property type="entry name" value="bHLH_transcription_regulator"/>
</dbReference>
<dbReference type="Proteomes" id="UP001386955">
    <property type="component" value="Unassembled WGS sequence"/>
</dbReference>
<accession>A0AAN9X8M7</accession>
<protein>
    <recommendedName>
        <fullName evidence="7">BHLH domain-containing protein</fullName>
    </recommendedName>
</protein>
<evidence type="ECO:0000256" key="2">
    <source>
        <dbReference type="ARBA" id="ARBA00023015"/>
    </source>
</evidence>
<dbReference type="InterPro" id="IPR011598">
    <property type="entry name" value="bHLH_dom"/>
</dbReference>